<reference evidence="6 7" key="1">
    <citation type="submission" date="2016-05" db="EMBL/GenBank/DDBJ databases">
        <title>Nuclear genome of Blastocystis sp. subtype 1 NandII.</title>
        <authorList>
            <person name="Gentekaki E."/>
            <person name="Curtis B."/>
            <person name="Stairs C."/>
            <person name="Eme L."/>
            <person name="Herman E."/>
            <person name="Klimes V."/>
            <person name="Arias M.C."/>
            <person name="Elias M."/>
            <person name="Hilliou F."/>
            <person name="Klute M."/>
            <person name="Malik S.-B."/>
            <person name="Pightling A."/>
            <person name="Rachubinski R."/>
            <person name="Salas D."/>
            <person name="Schlacht A."/>
            <person name="Suga H."/>
            <person name="Archibald J."/>
            <person name="Ball S.G."/>
            <person name="Clark G."/>
            <person name="Dacks J."/>
            <person name="Van Der Giezen M."/>
            <person name="Tsaousis A."/>
            <person name="Roger A."/>
        </authorList>
    </citation>
    <scope>NUCLEOTIDE SEQUENCE [LARGE SCALE GENOMIC DNA]</scope>
    <source>
        <strain evidence="7">ATCC 50177 / NandII</strain>
    </source>
</reference>
<dbReference type="EMBL" id="LXWW01000042">
    <property type="protein sequence ID" value="OAO17207.1"/>
    <property type="molecule type" value="Genomic_DNA"/>
</dbReference>
<sequence>MPKLVLNESGKRLLRDLKNLKKDPPNGIAAAPIENNIYKWEGVIIGPDDSPFEGGVFKLLLEFQDNYPNSAPAVKFITKIFHPNVYGDGRICLDILQNQWSPVYDVSAVLLSIQSLLTDPNPLSPANYEAARLYTENRTEYNRRVKQVIAENASQLEKEMTH</sequence>
<dbReference type="SUPFAM" id="SSF54495">
    <property type="entry name" value="UBC-like"/>
    <property type="match status" value="1"/>
</dbReference>
<keyword evidence="4" id="KW-0547">Nucleotide-binding</keyword>
<dbReference type="InterPro" id="IPR000608">
    <property type="entry name" value="UBC"/>
</dbReference>
<evidence type="ECO:0000256" key="4">
    <source>
        <dbReference type="RuleBase" id="RU362109"/>
    </source>
</evidence>
<organism evidence="6 7">
    <name type="scientific">Blastocystis sp. subtype 1 (strain ATCC 50177 / NandII)</name>
    <dbReference type="NCBI Taxonomy" id="478820"/>
    <lineage>
        <taxon>Eukaryota</taxon>
        <taxon>Sar</taxon>
        <taxon>Stramenopiles</taxon>
        <taxon>Bigyra</taxon>
        <taxon>Opalozoa</taxon>
        <taxon>Opalinata</taxon>
        <taxon>Blastocystidae</taxon>
        <taxon>Blastocystis</taxon>
    </lineage>
</organism>
<keyword evidence="1" id="KW-0808">Transferase</keyword>
<evidence type="ECO:0000259" key="5">
    <source>
        <dbReference type="PROSITE" id="PS50127"/>
    </source>
</evidence>
<dbReference type="FunFam" id="3.10.110.10:FF:000090">
    <property type="entry name" value="Ubiquitin-conjugating enzyme E2-17 kDa"/>
    <property type="match status" value="1"/>
</dbReference>
<dbReference type="GO" id="GO:0005524">
    <property type="term" value="F:ATP binding"/>
    <property type="evidence" value="ECO:0007669"/>
    <property type="project" value="UniProtKB-UniRule"/>
</dbReference>
<evidence type="ECO:0000256" key="2">
    <source>
        <dbReference type="ARBA" id="ARBA00022786"/>
    </source>
</evidence>
<keyword evidence="4" id="KW-0067">ATP-binding</keyword>
<keyword evidence="7" id="KW-1185">Reference proteome</keyword>
<comment type="caution">
    <text evidence="6">The sequence shown here is derived from an EMBL/GenBank/DDBJ whole genome shotgun (WGS) entry which is preliminary data.</text>
</comment>
<dbReference type="InterPro" id="IPR050113">
    <property type="entry name" value="Ub_conjugating_enzyme"/>
</dbReference>
<dbReference type="PANTHER" id="PTHR24067">
    <property type="entry name" value="UBIQUITIN-CONJUGATING ENZYME E2"/>
    <property type="match status" value="1"/>
</dbReference>
<dbReference type="OrthoDB" id="9984419at2759"/>
<dbReference type="GO" id="GO:0016740">
    <property type="term" value="F:transferase activity"/>
    <property type="evidence" value="ECO:0007669"/>
    <property type="project" value="UniProtKB-KW"/>
</dbReference>
<dbReference type="PROSITE" id="PS00183">
    <property type="entry name" value="UBC_1"/>
    <property type="match status" value="1"/>
</dbReference>
<dbReference type="PROSITE" id="PS50127">
    <property type="entry name" value="UBC_2"/>
    <property type="match status" value="1"/>
</dbReference>
<feature type="active site" description="Glycyl thioester intermediate" evidence="3">
    <location>
        <position position="92"/>
    </location>
</feature>
<dbReference type="InterPro" id="IPR023313">
    <property type="entry name" value="UBQ-conjugating_AS"/>
</dbReference>
<evidence type="ECO:0000313" key="7">
    <source>
        <dbReference type="Proteomes" id="UP000078348"/>
    </source>
</evidence>
<comment type="similarity">
    <text evidence="4">Belongs to the ubiquitin-conjugating enzyme family.</text>
</comment>
<dbReference type="Pfam" id="PF00179">
    <property type="entry name" value="UQ_con"/>
    <property type="match status" value="1"/>
</dbReference>
<dbReference type="InterPro" id="IPR016135">
    <property type="entry name" value="UBQ-conjugating_enzyme/RWD"/>
</dbReference>
<protein>
    <submittedName>
        <fullName evidence="6">Ubiquitin-conjugating enzyme E2</fullName>
    </submittedName>
</protein>
<proteinExistence type="inferred from homology"/>
<keyword evidence="2 4" id="KW-0833">Ubl conjugation pathway</keyword>
<dbReference type="SMART" id="SM00212">
    <property type="entry name" value="UBCc"/>
    <property type="match status" value="1"/>
</dbReference>
<evidence type="ECO:0000313" key="6">
    <source>
        <dbReference type="EMBL" id="OAO17207.1"/>
    </source>
</evidence>
<dbReference type="AlphaFoldDB" id="A0A196SLX0"/>
<dbReference type="CDD" id="cd23790">
    <property type="entry name" value="UBCc_UBE2A_2B"/>
    <property type="match status" value="1"/>
</dbReference>
<dbReference type="Gene3D" id="3.10.110.10">
    <property type="entry name" value="Ubiquitin Conjugating Enzyme"/>
    <property type="match status" value="1"/>
</dbReference>
<evidence type="ECO:0000256" key="1">
    <source>
        <dbReference type="ARBA" id="ARBA00022679"/>
    </source>
</evidence>
<gene>
    <name evidence="6" type="ORF">AV274_1066</name>
</gene>
<name>A0A196SLX0_BLAHN</name>
<feature type="domain" description="UBC core" evidence="5">
    <location>
        <begin position="8"/>
        <end position="154"/>
    </location>
</feature>
<evidence type="ECO:0000256" key="3">
    <source>
        <dbReference type="PROSITE-ProRule" id="PRU10133"/>
    </source>
</evidence>
<dbReference type="STRING" id="478820.A0A196SLX0"/>
<accession>A0A196SLX0</accession>
<dbReference type="Proteomes" id="UP000078348">
    <property type="component" value="Unassembled WGS sequence"/>
</dbReference>